<dbReference type="Gene3D" id="3.40.50.2000">
    <property type="entry name" value="Glycogen Phosphorylase B"/>
    <property type="match status" value="2"/>
</dbReference>
<dbReference type="CDD" id="cd03811">
    <property type="entry name" value="GT4_GT28_WabH-like"/>
    <property type="match status" value="1"/>
</dbReference>
<comment type="caution">
    <text evidence="2">The sequence shown here is derived from an EMBL/GenBank/DDBJ whole genome shotgun (WGS) entry which is preliminary data.</text>
</comment>
<feature type="domain" description="Glycosyl transferase family 1" evidence="1">
    <location>
        <begin position="174"/>
        <end position="332"/>
    </location>
</feature>
<accession>A0ABS4K9A9</accession>
<reference evidence="2 3" key="1">
    <citation type="submission" date="2021-03" db="EMBL/GenBank/DDBJ databases">
        <title>Genomic Encyclopedia of Type Strains, Phase IV (KMG-IV): sequencing the most valuable type-strain genomes for metagenomic binning, comparative biology and taxonomic classification.</title>
        <authorList>
            <person name="Goeker M."/>
        </authorList>
    </citation>
    <scope>NUCLEOTIDE SEQUENCE [LARGE SCALE GENOMIC DNA]</scope>
    <source>
        <strain evidence="2 3">DSM 28650</strain>
    </source>
</reference>
<proteinExistence type="predicted"/>
<dbReference type="InterPro" id="IPR001296">
    <property type="entry name" value="Glyco_trans_1"/>
</dbReference>
<evidence type="ECO:0000313" key="2">
    <source>
        <dbReference type="EMBL" id="MBP2024338.1"/>
    </source>
</evidence>
<dbReference type="RefSeq" id="WP_021284523.1">
    <property type="nucleotide sequence ID" value="NZ_JAGGLL010000062.1"/>
</dbReference>
<dbReference type="SUPFAM" id="SSF53756">
    <property type="entry name" value="UDP-Glycosyltransferase/glycogen phosphorylase"/>
    <property type="match status" value="1"/>
</dbReference>
<dbReference type="PANTHER" id="PTHR12526:SF627">
    <property type="entry name" value="D-RHAMNOSYLTRANSFERASE WBPZ"/>
    <property type="match status" value="1"/>
</dbReference>
<organism evidence="2 3">
    <name type="scientific">Clostridium punense</name>
    <dbReference type="NCBI Taxonomy" id="1054297"/>
    <lineage>
        <taxon>Bacteria</taxon>
        <taxon>Bacillati</taxon>
        <taxon>Bacillota</taxon>
        <taxon>Clostridia</taxon>
        <taxon>Eubacteriales</taxon>
        <taxon>Clostridiaceae</taxon>
        <taxon>Clostridium</taxon>
    </lineage>
</organism>
<protein>
    <submittedName>
        <fullName evidence="2">Glycosyltransferase involved in cell wall biosynthesis</fullName>
    </submittedName>
</protein>
<keyword evidence="3" id="KW-1185">Reference proteome</keyword>
<sequence>MKILHVIAGDDNGGAGNHVLNLCSNDNSLFSNEIAFLGKGILFEKAEARGIKNMVFKKSTNNSPLIDYINNNSCDLAVFHGARTSLIHLIYGFKIKRKTVATIHSDYRYDFLNNKLKLILFTPLSTLGLKSFKNYITISNNLKGLIDEKNFKGNKYVVNNGLDIKGIKHREREEQIRSRYGISKDDFVFGMVGRFHPIKNHMGVIEGFSRLSKEYDNAKLLLIGDGSLRSDIEKLIKSKDLENKVFITGFVDNPIDYLKLCNCSIIASFSEGGAPPLVMLESAYARVPVMATRVGDLESIMQEEKGYLIENQSSEAIYTTMKQVCKDEERSTKGANIEKLLYDRFTLESFWRTYKSIYEKIIKL</sequence>
<dbReference type="Proteomes" id="UP001519308">
    <property type="component" value="Unassembled WGS sequence"/>
</dbReference>
<dbReference type="PANTHER" id="PTHR12526">
    <property type="entry name" value="GLYCOSYLTRANSFERASE"/>
    <property type="match status" value="1"/>
</dbReference>
<evidence type="ECO:0000259" key="1">
    <source>
        <dbReference type="Pfam" id="PF00534"/>
    </source>
</evidence>
<evidence type="ECO:0000313" key="3">
    <source>
        <dbReference type="Proteomes" id="UP001519308"/>
    </source>
</evidence>
<gene>
    <name evidence="2" type="ORF">J2Z44_004206</name>
</gene>
<name>A0ABS4K9A9_9CLOT</name>
<dbReference type="EMBL" id="JAGGLL010000062">
    <property type="protein sequence ID" value="MBP2024338.1"/>
    <property type="molecule type" value="Genomic_DNA"/>
</dbReference>
<dbReference type="Pfam" id="PF00534">
    <property type="entry name" value="Glycos_transf_1"/>
    <property type="match status" value="1"/>
</dbReference>